<comment type="caution">
    <text evidence="2">The sequence shown here is derived from an EMBL/GenBank/DDBJ whole genome shotgun (WGS) entry which is preliminary data.</text>
</comment>
<dbReference type="NCBIfam" id="TIGR01409">
    <property type="entry name" value="TAT_signal_seq"/>
    <property type="match status" value="1"/>
</dbReference>
<dbReference type="EMBL" id="MRZU01000003">
    <property type="protein sequence ID" value="OUJ18989.1"/>
    <property type="molecule type" value="Genomic_DNA"/>
</dbReference>
<keyword evidence="3" id="KW-1185">Reference proteome</keyword>
<dbReference type="AlphaFoldDB" id="A0A1Y3GC48"/>
<proteinExistence type="predicted"/>
<name>A0A1Y3GC48_9EURY</name>
<dbReference type="InterPro" id="IPR006311">
    <property type="entry name" value="TAT_signal"/>
</dbReference>
<dbReference type="OrthoDB" id="10037at2157"/>
<dbReference type="Proteomes" id="UP000195137">
    <property type="component" value="Unassembled WGS sequence"/>
</dbReference>
<dbReference type="PROSITE" id="PS51318">
    <property type="entry name" value="TAT"/>
    <property type="match status" value="1"/>
</dbReference>
<evidence type="ECO:0000256" key="1">
    <source>
        <dbReference type="SAM" id="Phobius"/>
    </source>
</evidence>
<feature type="transmembrane region" description="Helical" evidence="1">
    <location>
        <begin position="12"/>
        <end position="33"/>
    </location>
</feature>
<protein>
    <submittedName>
        <fullName evidence="2">ABC-type nitrate/sulfonate/bicarbonate transport system periplasmic component</fullName>
    </submittedName>
</protein>
<dbReference type="RefSeq" id="WP_161490740.1">
    <property type="nucleotide sequence ID" value="NZ_MRZU01000003.1"/>
</dbReference>
<sequence length="368" mass="41179">MKRLQKLSRRDFIKLTGGVAAVAAVGGCIDGIIPETDVRLVTRTPSEMVEELGMGSIDGFMAWEPFNAEAAVAGYGNIIIESGEIWENHPCCVMAYGKEWLDQDVDDRENILKRLAWSQVKATRWINNALDEDSEEHEELLELAQSFTDRDMEVVEKAFGPIKFDYDLNKEGTEQYINDLVEYQIFDLSRWDEVGYEDAEEYAEDILEKDYVEWAIENIDLSIEDVVEETGGALDYEINVGYLEYDLHQLSYIVSAEKGWFDDLGLSVETKEYPNGAELMRNGFGDNDIDVGYLGTTPALIHRVNTPGCEIGIFAGVNAEGSAIVAKEGIDEVEDFADIEDAVYATPGEGTMQEFMSIRVFDDAGLTL</sequence>
<dbReference type="PANTHER" id="PTHR30024">
    <property type="entry name" value="ALIPHATIC SULFONATES-BINDING PROTEIN-RELATED"/>
    <property type="match status" value="1"/>
</dbReference>
<keyword evidence="1" id="KW-1133">Transmembrane helix</keyword>
<dbReference type="Gene3D" id="3.40.190.10">
    <property type="entry name" value="Periplasmic binding protein-like II"/>
    <property type="match status" value="2"/>
</dbReference>
<accession>A0A1Y3GC48</accession>
<dbReference type="Pfam" id="PF13379">
    <property type="entry name" value="NMT1_2"/>
    <property type="match status" value="2"/>
</dbReference>
<organism evidence="2 3">
    <name type="scientific">Methanonatronarchaeum thermophilum</name>
    <dbReference type="NCBI Taxonomy" id="1927129"/>
    <lineage>
        <taxon>Archaea</taxon>
        <taxon>Methanobacteriati</taxon>
        <taxon>Methanobacteriota</taxon>
        <taxon>Methanonatronarchaeia</taxon>
        <taxon>Methanonatronarchaeales</taxon>
        <taxon>Methanonatronarchaeaceae</taxon>
        <taxon>Methanonatronarchaeum</taxon>
    </lineage>
</organism>
<reference evidence="2 3" key="1">
    <citation type="submission" date="2016-12" db="EMBL/GenBank/DDBJ databases">
        <title>Discovery of methanogenic haloarchaea.</title>
        <authorList>
            <person name="Sorokin D.Y."/>
            <person name="Makarova K.S."/>
            <person name="Abbas B."/>
            <person name="Ferrer M."/>
            <person name="Golyshin P.N."/>
        </authorList>
    </citation>
    <scope>NUCLEOTIDE SEQUENCE [LARGE SCALE GENOMIC DNA]</scope>
    <source>
        <strain evidence="2">AMET1</strain>
    </source>
</reference>
<keyword evidence="1" id="KW-0472">Membrane</keyword>
<gene>
    <name evidence="2" type="ORF">AMET1_0640</name>
</gene>
<dbReference type="SUPFAM" id="SSF53850">
    <property type="entry name" value="Periplasmic binding protein-like II"/>
    <property type="match status" value="2"/>
</dbReference>
<keyword evidence="1" id="KW-0812">Transmembrane</keyword>
<evidence type="ECO:0000313" key="3">
    <source>
        <dbReference type="Proteomes" id="UP000195137"/>
    </source>
</evidence>
<dbReference type="PROSITE" id="PS51257">
    <property type="entry name" value="PROKAR_LIPOPROTEIN"/>
    <property type="match status" value="1"/>
</dbReference>
<dbReference type="Pfam" id="PF10518">
    <property type="entry name" value="TAT_signal"/>
    <property type="match status" value="1"/>
</dbReference>
<evidence type="ECO:0000313" key="2">
    <source>
        <dbReference type="EMBL" id="OUJ18989.1"/>
    </source>
</evidence>
<dbReference type="InterPro" id="IPR019546">
    <property type="entry name" value="TAT_signal_bac_arc"/>
</dbReference>